<comment type="caution">
    <text evidence="1">The sequence shown here is derived from an EMBL/GenBank/DDBJ whole genome shotgun (WGS) entry which is preliminary data.</text>
</comment>
<accession>B9XEU1</accession>
<dbReference type="AlphaFoldDB" id="B9XEU1"/>
<evidence type="ECO:0000313" key="2">
    <source>
        <dbReference type="Proteomes" id="UP000003688"/>
    </source>
</evidence>
<evidence type="ECO:0000313" key="1">
    <source>
        <dbReference type="EMBL" id="EEF61805.1"/>
    </source>
</evidence>
<dbReference type="Proteomes" id="UP000003688">
    <property type="component" value="Unassembled WGS sequence"/>
</dbReference>
<sequence length="49" mass="5460">MRGWATNGIERLMSILLGMGGIIPNAKINFRNGEKNRMKGGDKPDETRD</sequence>
<proteinExistence type="predicted"/>
<protein>
    <submittedName>
        <fullName evidence="1">Uncharacterized protein</fullName>
    </submittedName>
</protein>
<gene>
    <name evidence="1" type="ORF">Cflav_PD4845</name>
</gene>
<organism evidence="1 2">
    <name type="scientific">Pedosphaera parvula (strain Ellin514)</name>
    <dbReference type="NCBI Taxonomy" id="320771"/>
    <lineage>
        <taxon>Bacteria</taxon>
        <taxon>Pseudomonadati</taxon>
        <taxon>Verrucomicrobiota</taxon>
        <taxon>Pedosphaerae</taxon>
        <taxon>Pedosphaerales</taxon>
        <taxon>Pedosphaeraceae</taxon>
        <taxon>Pedosphaera</taxon>
    </lineage>
</organism>
<keyword evidence="2" id="KW-1185">Reference proteome</keyword>
<name>B9XEU1_PEDPL</name>
<dbReference type="STRING" id="320771.Cflav_PD4845"/>
<reference evidence="1 2" key="1">
    <citation type="journal article" date="2011" name="J. Bacteriol.">
        <title>Genome sequence of 'Pedosphaera parvula' Ellin514, an aerobic Verrucomicrobial isolate from pasture soil.</title>
        <authorList>
            <person name="Kant R."/>
            <person name="van Passel M.W."/>
            <person name="Sangwan P."/>
            <person name="Palva A."/>
            <person name="Lucas S."/>
            <person name="Copeland A."/>
            <person name="Lapidus A."/>
            <person name="Glavina Del Rio T."/>
            <person name="Dalin E."/>
            <person name="Tice H."/>
            <person name="Bruce D."/>
            <person name="Goodwin L."/>
            <person name="Pitluck S."/>
            <person name="Chertkov O."/>
            <person name="Larimer F.W."/>
            <person name="Land M.L."/>
            <person name="Hauser L."/>
            <person name="Brettin T.S."/>
            <person name="Detter J.C."/>
            <person name="Han S."/>
            <person name="de Vos W.M."/>
            <person name="Janssen P.H."/>
            <person name="Smidt H."/>
        </authorList>
    </citation>
    <scope>NUCLEOTIDE SEQUENCE [LARGE SCALE GENOMIC DNA]</scope>
    <source>
        <strain evidence="1 2">Ellin514</strain>
    </source>
</reference>
<dbReference type="EMBL" id="ABOX02000008">
    <property type="protein sequence ID" value="EEF61805.1"/>
    <property type="molecule type" value="Genomic_DNA"/>
</dbReference>